<evidence type="ECO:0000256" key="3">
    <source>
        <dbReference type="ARBA" id="ARBA00022989"/>
    </source>
</evidence>
<evidence type="ECO:0000256" key="5">
    <source>
        <dbReference type="SAM" id="MobiDB-lite"/>
    </source>
</evidence>
<evidence type="ECO:0000256" key="6">
    <source>
        <dbReference type="SAM" id="Phobius"/>
    </source>
</evidence>
<dbReference type="Gene3D" id="1.20.1280.290">
    <property type="match status" value="1"/>
</dbReference>
<dbReference type="EMBL" id="CP000585">
    <property type="protein sequence ID" value="ABO96089.1"/>
    <property type="molecule type" value="Genomic_DNA"/>
</dbReference>
<sequence length="333" mass="35824">MPSFTPSTSDAAGCLTALEDVSPSLRVLGAMSFVVSALIGAPQAYKIYARKSSRGVSFWTLALGNVGGFLCVLNLYVLHYDQIKLSGNAFADFKGWARGQPSLLFIWVELANTLSMLIVTPMAYAYVEDSEHAFAVTTPLGGVDWSMKKAVRAGVLLQMVIVACAWAPALIVLHRAGECAPMAWYGNAIGVVVAMIICLKFIPQVKESYENKGSGSLSYLTYGADLCGGLVAFLQKLLVTNERVSTWLPPLILHSLEAYVLGMNAINDKARLGAGAARRDRDADDANEPDEERVQSERLLPRASRGASGATSPRASSPTRADAASWWKSATWL</sequence>
<dbReference type="Proteomes" id="UP000001568">
    <property type="component" value="Chromosome 5"/>
</dbReference>
<evidence type="ECO:0000256" key="4">
    <source>
        <dbReference type="ARBA" id="ARBA00023136"/>
    </source>
</evidence>
<feature type="transmembrane region" description="Helical" evidence="6">
    <location>
        <begin position="25"/>
        <end position="45"/>
    </location>
</feature>
<feature type="transmembrane region" description="Helical" evidence="6">
    <location>
        <begin position="104"/>
        <end position="127"/>
    </location>
</feature>
<evidence type="ECO:0000313" key="8">
    <source>
        <dbReference type="Proteomes" id="UP000001568"/>
    </source>
</evidence>
<keyword evidence="2 6" id="KW-0812">Transmembrane</keyword>
<dbReference type="RefSeq" id="XP_001417796.1">
    <property type="nucleotide sequence ID" value="XM_001417759.1"/>
</dbReference>
<feature type="compositionally biased region" description="Polar residues" evidence="5">
    <location>
        <begin position="309"/>
        <end position="319"/>
    </location>
</feature>
<reference evidence="7 8" key="1">
    <citation type="journal article" date="2007" name="Proc. Natl. Acad. Sci. U.S.A.">
        <title>The tiny eukaryote Ostreococcus provides genomic insights into the paradox of plankton speciation.</title>
        <authorList>
            <person name="Palenik B."/>
            <person name="Grimwood J."/>
            <person name="Aerts A."/>
            <person name="Rouze P."/>
            <person name="Salamov A."/>
            <person name="Putnam N."/>
            <person name="Dupont C."/>
            <person name="Jorgensen R."/>
            <person name="Derelle E."/>
            <person name="Rombauts S."/>
            <person name="Zhou K."/>
            <person name="Otillar R."/>
            <person name="Merchant S.S."/>
            <person name="Podell S."/>
            <person name="Gaasterland T."/>
            <person name="Napoli C."/>
            <person name="Gendler K."/>
            <person name="Manuell A."/>
            <person name="Tai V."/>
            <person name="Vallon O."/>
            <person name="Piganeau G."/>
            <person name="Jancek S."/>
            <person name="Heijde M."/>
            <person name="Jabbari K."/>
            <person name="Bowler C."/>
            <person name="Lohr M."/>
            <person name="Robbens S."/>
            <person name="Werner G."/>
            <person name="Dubchak I."/>
            <person name="Pazour G.J."/>
            <person name="Ren Q."/>
            <person name="Paulsen I."/>
            <person name="Delwiche C."/>
            <person name="Schmutz J."/>
            <person name="Rokhsar D."/>
            <person name="Van de Peer Y."/>
            <person name="Moreau H."/>
            <person name="Grigoriev I.V."/>
        </authorList>
    </citation>
    <scope>NUCLEOTIDE SEQUENCE [LARGE SCALE GENOMIC DNA]</scope>
    <source>
        <strain evidence="7 8">CCE9901</strain>
    </source>
</reference>
<accession>A4RXQ1</accession>
<dbReference type="HOGENOM" id="CLU_063545_0_0_1"/>
<dbReference type="GeneID" id="5001890"/>
<gene>
    <name evidence="7" type="ORF">OSTLU_92764</name>
</gene>
<name>A4RXQ1_OSTLU</name>
<evidence type="ECO:0000313" key="7">
    <source>
        <dbReference type="EMBL" id="ABO96089.1"/>
    </source>
</evidence>
<dbReference type="SMART" id="SM00679">
    <property type="entry name" value="CTNS"/>
    <property type="match status" value="2"/>
</dbReference>
<dbReference type="InterPro" id="IPR006603">
    <property type="entry name" value="PQ-loop_rpt"/>
</dbReference>
<keyword evidence="3 6" id="KW-1133">Transmembrane helix</keyword>
<dbReference type="OrthoDB" id="271506at2759"/>
<protein>
    <submittedName>
        <fullName evidence="7">Uncharacterized protein</fullName>
    </submittedName>
</protein>
<dbReference type="GO" id="GO:0016020">
    <property type="term" value="C:membrane"/>
    <property type="evidence" value="ECO:0007669"/>
    <property type="project" value="UniProtKB-SubCell"/>
</dbReference>
<organism evidence="7 8">
    <name type="scientific">Ostreococcus lucimarinus (strain CCE9901)</name>
    <dbReference type="NCBI Taxonomy" id="436017"/>
    <lineage>
        <taxon>Eukaryota</taxon>
        <taxon>Viridiplantae</taxon>
        <taxon>Chlorophyta</taxon>
        <taxon>Mamiellophyceae</taxon>
        <taxon>Mamiellales</taxon>
        <taxon>Bathycoccaceae</taxon>
        <taxon>Ostreococcus</taxon>
    </lineage>
</organism>
<dbReference type="Gramene" id="ABO96089">
    <property type="protein sequence ID" value="ABO96089"/>
    <property type="gene ID" value="OSTLU_92764"/>
</dbReference>
<keyword evidence="4 6" id="KW-0472">Membrane</keyword>
<dbReference type="OMA" id="AGECAPM"/>
<feature type="transmembrane region" description="Helical" evidence="6">
    <location>
        <begin position="155"/>
        <end position="176"/>
    </location>
</feature>
<comment type="subcellular location">
    <subcellularLocation>
        <location evidence="1">Membrane</location>
        <topology evidence="1">Multi-pass membrane protein</topology>
    </subcellularLocation>
</comment>
<proteinExistence type="predicted"/>
<feature type="transmembrane region" description="Helical" evidence="6">
    <location>
        <begin position="182"/>
        <end position="202"/>
    </location>
</feature>
<keyword evidence="8" id="KW-1185">Reference proteome</keyword>
<dbReference type="AlphaFoldDB" id="A4RXQ1"/>
<dbReference type="KEGG" id="olu:OSTLU_92764"/>
<dbReference type="Pfam" id="PF04193">
    <property type="entry name" value="PQ-loop"/>
    <property type="match status" value="2"/>
</dbReference>
<feature type="region of interest" description="Disordered" evidence="5">
    <location>
        <begin position="277"/>
        <end position="333"/>
    </location>
</feature>
<evidence type="ECO:0000256" key="2">
    <source>
        <dbReference type="ARBA" id="ARBA00022692"/>
    </source>
</evidence>
<evidence type="ECO:0000256" key="1">
    <source>
        <dbReference type="ARBA" id="ARBA00004141"/>
    </source>
</evidence>
<feature type="transmembrane region" description="Helical" evidence="6">
    <location>
        <begin position="57"/>
        <end position="78"/>
    </location>
</feature>